<dbReference type="HOGENOM" id="CLU_086034_1_1_6"/>
<keyword evidence="2 9" id="KW-0813">Transport</keyword>
<evidence type="ECO:0000256" key="2">
    <source>
        <dbReference type="ARBA" id="ARBA00022448"/>
    </source>
</evidence>
<keyword evidence="6 9" id="KW-1133">Transmembrane helix</keyword>
<dbReference type="HAMAP" id="MF_00237">
    <property type="entry name" value="TatB"/>
    <property type="match status" value="1"/>
</dbReference>
<comment type="subcellular location">
    <subcellularLocation>
        <location evidence="9">Cell inner membrane</location>
        <topology evidence="9">Single-pass membrane protein</topology>
    </subcellularLocation>
    <subcellularLocation>
        <location evidence="1">Membrane</location>
        <topology evidence="1">Single-pass membrane protein</topology>
    </subcellularLocation>
</comment>
<evidence type="ECO:0000256" key="5">
    <source>
        <dbReference type="ARBA" id="ARBA00022927"/>
    </source>
</evidence>
<dbReference type="Proteomes" id="UP000000647">
    <property type="component" value="Chromosome"/>
</dbReference>
<accession>A1WW02</accession>
<evidence type="ECO:0000256" key="11">
    <source>
        <dbReference type="SAM" id="Phobius"/>
    </source>
</evidence>
<evidence type="ECO:0000256" key="4">
    <source>
        <dbReference type="ARBA" id="ARBA00022692"/>
    </source>
</evidence>
<evidence type="ECO:0000256" key="3">
    <source>
        <dbReference type="ARBA" id="ARBA00022475"/>
    </source>
</evidence>
<proteinExistence type="inferred from homology"/>
<dbReference type="Gene3D" id="1.20.5.3310">
    <property type="match status" value="1"/>
</dbReference>
<keyword evidence="13" id="KW-1185">Reference proteome</keyword>
<dbReference type="AlphaFoldDB" id="A1WW02"/>
<keyword evidence="7 9" id="KW-0811">Translocation</keyword>
<name>A1WW02_HALHL</name>
<keyword evidence="5 9" id="KW-0653">Protein transport</keyword>
<dbReference type="KEGG" id="hha:Hhal_1088"/>
<dbReference type="InterPro" id="IPR018448">
    <property type="entry name" value="TatB"/>
</dbReference>
<dbReference type="Pfam" id="PF02416">
    <property type="entry name" value="TatA_B_E"/>
    <property type="match status" value="1"/>
</dbReference>
<dbReference type="GO" id="GO:0033281">
    <property type="term" value="C:TAT protein transport complex"/>
    <property type="evidence" value="ECO:0007669"/>
    <property type="project" value="UniProtKB-UniRule"/>
</dbReference>
<dbReference type="STRING" id="349124.Hhal_1088"/>
<reference evidence="13" key="1">
    <citation type="submission" date="2006-12" db="EMBL/GenBank/DDBJ databases">
        <title>Complete sequence of Halorhodospira halophila SL1.</title>
        <authorList>
            <consortium name="US DOE Joint Genome Institute"/>
            <person name="Copeland A."/>
            <person name="Lucas S."/>
            <person name="Lapidus A."/>
            <person name="Barry K."/>
            <person name="Detter J.C."/>
            <person name="Glavina del Rio T."/>
            <person name="Hammon N."/>
            <person name="Israni S."/>
            <person name="Dalin E."/>
            <person name="Tice H."/>
            <person name="Pitluck S."/>
            <person name="Saunders E."/>
            <person name="Brettin T."/>
            <person name="Bruce D."/>
            <person name="Han C."/>
            <person name="Tapia R."/>
            <person name="Schmutz J."/>
            <person name="Larimer F."/>
            <person name="Land M."/>
            <person name="Hauser L."/>
            <person name="Kyrpides N."/>
            <person name="Mikhailova N."/>
            <person name="Hoff W."/>
            <person name="Richardson P."/>
        </authorList>
    </citation>
    <scope>NUCLEOTIDE SEQUENCE [LARGE SCALE GENOMIC DNA]</scope>
    <source>
        <strain evidence="13">DSM 244 / SL1</strain>
    </source>
</reference>
<reference evidence="12 13" key="2">
    <citation type="journal article" date="2013" name="Stand. Genomic Sci.">
        <title>Complete genome sequence of Halorhodospira halophila SL1.</title>
        <authorList>
            <person name="Challacombe J.F."/>
            <person name="Majid S."/>
            <person name="Deole R."/>
            <person name="Brettin T.S."/>
            <person name="Bruce D."/>
            <person name="Delano S.F."/>
            <person name="Detter J.C."/>
            <person name="Gleasner C.D."/>
            <person name="Han C.S."/>
            <person name="Misra M."/>
            <person name="Reitenga K.G."/>
            <person name="Mikhailova N."/>
            <person name="Woyke T."/>
            <person name="Pitluck S."/>
            <person name="Nolan M."/>
            <person name="Land M.L."/>
            <person name="Saunders E."/>
            <person name="Tapia R."/>
            <person name="Lapidus A."/>
            <person name="Ivanova N."/>
            <person name="Hoff W.D."/>
        </authorList>
    </citation>
    <scope>NUCLEOTIDE SEQUENCE [LARGE SCALE GENOMIC DNA]</scope>
    <source>
        <strain evidence="13">DSM 244 / SL1</strain>
    </source>
</reference>
<evidence type="ECO:0000256" key="8">
    <source>
        <dbReference type="ARBA" id="ARBA00023136"/>
    </source>
</evidence>
<evidence type="ECO:0000256" key="6">
    <source>
        <dbReference type="ARBA" id="ARBA00022989"/>
    </source>
</evidence>
<dbReference type="RefSeq" id="WP_011813887.1">
    <property type="nucleotide sequence ID" value="NC_008789.1"/>
</dbReference>
<feature type="region of interest" description="Disordered" evidence="10">
    <location>
        <begin position="70"/>
        <end position="117"/>
    </location>
</feature>
<gene>
    <name evidence="9" type="primary">tatB</name>
    <name evidence="12" type="ordered locus">Hhal_1088</name>
</gene>
<dbReference type="InterPro" id="IPR003369">
    <property type="entry name" value="TatA/B/E"/>
</dbReference>
<dbReference type="EMBL" id="CP000544">
    <property type="protein sequence ID" value="ABM61864.1"/>
    <property type="molecule type" value="Genomic_DNA"/>
</dbReference>
<dbReference type="PANTHER" id="PTHR33162">
    <property type="entry name" value="SEC-INDEPENDENT PROTEIN TRANSLOCASE PROTEIN TATA, CHLOROPLASTIC"/>
    <property type="match status" value="1"/>
</dbReference>
<keyword evidence="4 9" id="KW-0812">Transmembrane</keyword>
<evidence type="ECO:0000256" key="9">
    <source>
        <dbReference type="HAMAP-Rule" id="MF_00237"/>
    </source>
</evidence>
<feature type="transmembrane region" description="Helical" evidence="11">
    <location>
        <begin position="6"/>
        <end position="22"/>
    </location>
</feature>
<evidence type="ECO:0000313" key="13">
    <source>
        <dbReference type="Proteomes" id="UP000000647"/>
    </source>
</evidence>
<dbReference type="PANTHER" id="PTHR33162:SF1">
    <property type="entry name" value="SEC-INDEPENDENT PROTEIN TRANSLOCASE PROTEIN TATA, CHLOROPLASTIC"/>
    <property type="match status" value="1"/>
</dbReference>
<sequence>MFDLGFWEVLIICLIGLLVLGPERMARTVRVLGRWAGKARSSFNATRREVERELRIEEIRKAGESVRRDVEETRQAFKGAGDEVERETREARRAARLRKAEESEGGKPRAADKEQDQ</sequence>
<comment type="subunit">
    <text evidence="9">The Tat system comprises two distinct complexes: a TatABC complex, containing multiple copies of TatA, TatB and TatC subunits, and a separate TatA complex, containing only TatA subunits. Substrates initially bind to the TatABC complex, which probably triggers association of the separate TatA complex to form the active translocon.</text>
</comment>
<evidence type="ECO:0000256" key="7">
    <source>
        <dbReference type="ARBA" id="ARBA00023010"/>
    </source>
</evidence>
<organism evidence="12 13">
    <name type="scientific">Halorhodospira halophila (strain DSM 244 / SL1)</name>
    <name type="common">Ectothiorhodospira halophila (strain DSM 244 / SL1)</name>
    <dbReference type="NCBI Taxonomy" id="349124"/>
    <lineage>
        <taxon>Bacteria</taxon>
        <taxon>Pseudomonadati</taxon>
        <taxon>Pseudomonadota</taxon>
        <taxon>Gammaproteobacteria</taxon>
        <taxon>Chromatiales</taxon>
        <taxon>Ectothiorhodospiraceae</taxon>
        <taxon>Halorhodospira</taxon>
    </lineage>
</organism>
<dbReference type="GO" id="GO:0043953">
    <property type="term" value="P:protein transport by the Tat complex"/>
    <property type="evidence" value="ECO:0007669"/>
    <property type="project" value="UniProtKB-UniRule"/>
</dbReference>
<protein>
    <recommendedName>
        <fullName evidence="9">Sec-independent protein translocase protein TatB</fullName>
    </recommendedName>
</protein>
<keyword evidence="3 9" id="KW-1003">Cell membrane</keyword>
<comment type="similarity">
    <text evidence="9">Belongs to the TatB family.</text>
</comment>
<keyword evidence="9" id="KW-0997">Cell inner membrane</keyword>
<dbReference type="NCBIfam" id="TIGR01410">
    <property type="entry name" value="tatB"/>
    <property type="match status" value="1"/>
</dbReference>
<evidence type="ECO:0000256" key="1">
    <source>
        <dbReference type="ARBA" id="ARBA00004167"/>
    </source>
</evidence>
<dbReference type="PRINTS" id="PR01506">
    <property type="entry name" value="TATBPROTEIN"/>
</dbReference>
<keyword evidence="8 9" id="KW-0472">Membrane</keyword>
<evidence type="ECO:0000313" key="12">
    <source>
        <dbReference type="EMBL" id="ABM61864.1"/>
    </source>
</evidence>
<dbReference type="GO" id="GO:0008320">
    <property type="term" value="F:protein transmembrane transporter activity"/>
    <property type="evidence" value="ECO:0007669"/>
    <property type="project" value="UniProtKB-UniRule"/>
</dbReference>
<dbReference type="eggNOG" id="COG1826">
    <property type="taxonomic scope" value="Bacteria"/>
</dbReference>
<evidence type="ECO:0000256" key="10">
    <source>
        <dbReference type="SAM" id="MobiDB-lite"/>
    </source>
</evidence>
<comment type="function">
    <text evidence="9">Part of the twin-arginine translocation (Tat) system that transports large folded proteins containing a characteristic twin-arginine motif in their signal peptide across membranes. Together with TatC, TatB is part of a receptor directly interacting with Tat signal peptides. TatB may form an oligomeric binding site that transiently accommodates folded Tat precursor proteins before their translocation.</text>
</comment>